<dbReference type="VEuPathDB" id="FungiDB:PHYSODRAFT_285267"/>
<dbReference type="KEGG" id="psoj:PHYSODRAFT_285267"/>
<sequence>MRLSLLFFVAATVALLSSVTAESANGVSHRLLRSASSPEELRGLKAQAVDESDDSEDLTEERGGNGLSSAAAKWKKIRTSVRLKELQEALAIAKMEVKAAALAAAQAATKAKQMEAVSKFLDDAEIVTKMAKDATYRTDVYKGWHNMGIEPEIVFKTIAESGKYTGVKWYTVGEGYLNHLSDIARAAAKKTT</sequence>
<organism evidence="5">
    <name type="scientific">Phytophthora sojae</name>
    <name type="common">Soybean stem and root rot agent</name>
    <name type="synonym">Phytophthora megasperma f. sp. glycines</name>
    <dbReference type="NCBI Taxonomy" id="67593"/>
    <lineage>
        <taxon>Eukaryota</taxon>
        <taxon>Sar</taxon>
        <taxon>Stramenopiles</taxon>
        <taxon>Oomycota</taxon>
        <taxon>Peronosporomycetes</taxon>
        <taxon>Peronosporales</taxon>
        <taxon>Peronosporaceae</taxon>
        <taxon>Phytophthora</taxon>
    </lineage>
</organism>
<reference evidence="5" key="1">
    <citation type="journal article" date="2011" name="Plant Cell">
        <title>Transcriptional programming and functional interactions within the Phytophthora sojae RXLR effector repertoire.</title>
        <authorList>
            <person name="Wang Q."/>
            <person name="Han C."/>
            <person name="Ferreira A.O."/>
            <person name="Yu X."/>
            <person name="Ye W."/>
            <person name="Tripathy S."/>
            <person name="Kale S.D."/>
            <person name="Gu B."/>
            <person name="Sheng Y."/>
            <person name="Sui Y."/>
            <person name="Wang X."/>
            <person name="Zhang Z."/>
            <person name="Cheng B."/>
            <person name="Dong S."/>
            <person name="Shan W."/>
            <person name="Zheng X."/>
            <person name="Dou D."/>
            <person name="Tyler B.M."/>
            <person name="Wang Y."/>
        </authorList>
    </citation>
    <scope>NUCLEOTIDE SEQUENCE</scope>
    <source>
        <strain evidence="3">P7064</strain>
        <strain evidence="4">P7074</strain>
        <strain evidence="5">P7076</strain>
    </source>
</reference>
<dbReference type="EMBL" id="JN254233">
    <property type="protein sequence ID" value="AEK81046.1"/>
    <property type="molecule type" value="Genomic_DNA"/>
</dbReference>
<dbReference type="AlphaFoldDB" id="E0W5L9"/>
<evidence type="ECO:0000313" key="3">
    <source>
        <dbReference type="EMBL" id="AEK81046.1"/>
    </source>
</evidence>
<keyword evidence="2" id="KW-0732">Signal</keyword>
<dbReference type="OrthoDB" id="121864at2759"/>
<dbReference type="EMBL" id="JN254234">
    <property type="protein sequence ID" value="AEK81047.1"/>
    <property type="molecule type" value="Genomic_DNA"/>
</dbReference>
<feature type="signal peptide" evidence="2">
    <location>
        <begin position="1"/>
        <end position="21"/>
    </location>
</feature>
<protein>
    <submittedName>
        <fullName evidence="5">Avh256</fullName>
    </submittedName>
</protein>
<feature type="chain" id="PRO_5007653036" evidence="2">
    <location>
        <begin position="22"/>
        <end position="192"/>
    </location>
</feature>
<gene>
    <name evidence="5" type="primary">Avh</name>
</gene>
<evidence type="ECO:0000313" key="5">
    <source>
        <dbReference type="EMBL" id="AEK81048.1"/>
    </source>
</evidence>
<dbReference type="GO" id="GO:0005576">
    <property type="term" value="C:extracellular region"/>
    <property type="evidence" value="ECO:0007669"/>
    <property type="project" value="UniProtKB-SubCell"/>
</dbReference>
<feature type="region of interest" description="Disordered" evidence="1">
    <location>
        <begin position="46"/>
        <end position="66"/>
    </location>
</feature>
<name>E0W5L9_PHYSO</name>
<proteinExistence type="predicted"/>
<dbReference type="OMA" id="NQAFFRV"/>
<dbReference type="HOGENOM" id="CLU_1450361_0_0_1"/>
<dbReference type="RefSeq" id="XP_009522054.1">
    <property type="nucleotide sequence ID" value="XM_009523759.1"/>
</dbReference>
<accession>E0W5L9</accession>
<feature type="compositionally biased region" description="Acidic residues" evidence="1">
    <location>
        <begin position="50"/>
        <end position="59"/>
    </location>
</feature>
<evidence type="ECO:0000313" key="4">
    <source>
        <dbReference type="EMBL" id="AEK81047.1"/>
    </source>
</evidence>
<dbReference type="EMBL" id="JN254235">
    <property type="protein sequence ID" value="AEK81048.1"/>
    <property type="molecule type" value="Genomic_DNA"/>
</dbReference>
<evidence type="ECO:0000256" key="1">
    <source>
        <dbReference type="SAM" id="MobiDB-lite"/>
    </source>
</evidence>
<evidence type="ECO:0000256" key="2">
    <source>
        <dbReference type="SAM" id="SignalP"/>
    </source>
</evidence>